<feature type="region of interest" description="Disordered" evidence="2">
    <location>
        <begin position="263"/>
        <end position="337"/>
    </location>
</feature>
<evidence type="ECO:0000313" key="5">
    <source>
        <dbReference type="Proteomes" id="UP000183104"/>
    </source>
</evidence>
<organism evidence="4 5">
    <name type="scientific">Thiohalorhabdus denitrificans</name>
    <dbReference type="NCBI Taxonomy" id="381306"/>
    <lineage>
        <taxon>Bacteria</taxon>
        <taxon>Pseudomonadati</taxon>
        <taxon>Pseudomonadota</taxon>
        <taxon>Gammaproteobacteria</taxon>
        <taxon>Thiohalorhabdales</taxon>
        <taxon>Thiohalorhabdaceae</taxon>
        <taxon>Thiohalorhabdus</taxon>
    </lineage>
</organism>
<accession>A0A0P9CCT3</accession>
<name>A0A0P9CCT3_9GAMM</name>
<sequence>MTAYLGLRLRRFLLPLLLFSGVAAGGSLDDARRYPGQVVFDERGQSSVSIRVNAQITDLADITRGSQVQSGDPLVWFESAELRTVQSSYLSTYRNSDFQRLSYQSEQTMARNRLILRWRGLSKKEIEELELDGEPLEEIALEAPFDGVVLGLDVVKRQVVNAGVQVGQFTAVGMPALSLADPDRVLVEAQVPGTEARRMAAGDPAHVHAAAGVLEGEVVGVYPQAVEGSGRHRVVVETRKDAVGSGLVPGMRVGVAVSLRSEPVSRWEQRGGQRGPTGDPRSGEGAPEGPPGQPGAPAGPSQPGQPGQPGTPAGPGQSVHQGGGGAAGGSGESHGRP</sequence>
<dbReference type="STRING" id="381306.AN478_05940"/>
<dbReference type="EMBL" id="FMUN01000006">
    <property type="protein sequence ID" value="SCY46727.1"/>
    <property type="molecule type" value="Genomic_DNA"/>
</dbReference>
<dbReference type="RefSeq" id="WP_054965691.1">
    <property type="nucleotide sequence ID" value="NZ_FMUN01000006.1"/>
</dbReference>
<keyword evidence="3" id="KW-0732">Signal</keyword>
<proteinExistence type="predicted"/>
<evidence type="ECO:0000256" key="3">
    <source>
        <dbReference type="SAM" id="SignalP"/>
    </source>
</evidence>
<keyword evidence="5" id="KW-1185">Reference proteome</keyword>
<dbReference type="Gene3D" id="2.40.30.170">
    <property type="match status" value="1"/>
</dbReference>
<dbReference type="Proteomes" id="UP000183104">
    <property type="component" value="Unassembled WGS sequence"/>
</dbReference>
<dbReference type="GO" id="GO:0060003">
    <property type="term" value="P:copper ion export"/>
    <property type="evidence" value="ECO:0007669"/>
    <property type="project" value="TreeGrafter"/>
</dbReference>
<dbReference type="GO" id="GO:0030313">
    <property type="term" value="C:cell envelope"/>
    <property type="evidence" value="ECO:0007669"/>
    <property type="project" value="TreeGrafter"/>
</dbReference>
<dbReference type="PANTHER" id="PTHR30097">
    <property type="entry name" value="CATION EFFLUX SYSTEM PROTEIN CUSB"/>
    <property type="match status" value="1"/>
</dbReference>
<feature type="signal peptide" evidence="3">
    <location>
        <begin position="1"/>
        <end position="24"/>
    </location>
</feature>
<dbReference type="AlphaFoldDB" id="A0A0P9CCT3"/>
<feature type="chain" id="PRO_5010433432" evidence="3">
    <location>
        <begin position="25"/>
        <end position="337"/>
    </location>
</feature>
<keyword evidence="1" id="KW-0813">Transport</keyword>
<feature type="compositionally biased region" description="Gly residues" evidence="2">
    <location>
        <begin position="321"/>
        <end position="337"/>
    </location>
</feature>
<dbReference type="GO" id="GO:0015679">
    <property type="term" value="P:plasma membrane copper ion transport"/>
    <property type="evidence" value="ECO:0007669"/>
    <property type="project" value="TreeGrafter"/>
</dbReference>
<evidence type="ECO:0000256" key="1">
    <source>
        <dbReference type="ARBA" id="ARBA00022448"/>
    </source>
</evidence>
<protein>
    <submittedName>
        <fullName evidence="4">Barrel-sandwich domain of CusB or HlyD membrane-fusion</fullName>
    </submittedName>
</protein>
<feature type="compositionally biased region" description="Low complexity" evidence="2">
    <location>
        <begin position="295"/>
        <end position="320"/>
    </location>
</feature>
<evidence type="ECO:0000313" key="4">
    <source>
        <dbReference type="EMBL" id="SCY46727.1"/>
    </source>
</evidence>
<gene>
    <name evidence="4" type="ORF">SAMN05661077_2189</name>
</gene>
<reference evidence="5" key="1">
    <citation type="submission" date="2016-10" db="EMBL/GenBank/DDBJ databases">
        <authorList>
            <person name="Varghese N."/>
        </authorList>
    </citation>
    <scope>NUCLEOTIDE SEQUENCE [LARGE SCALE GENOMIC DNA]</scope>
    <source>
        <strain evidence="5">HL 19</strain>
    </source>
</reference>
<dbReference type="PANTHER" id="PTHR30097:SF4">
    <property type="entry name" value="SLR6042 PROTEIN"/>
    <property type="match status" value="1"/>
</dbReference>
<dbReference type="InterPro" id="IPR051909">
    <property type="entry name" value="MFP_Cation_Efflux"/>
</dbReference>
<evidence type="ECO:0000256" key="2">
    <source>
        <dbReference type="SAM" id="MobiDB-lite"/>
    </source>
</evidence>